<dbReference type="CDD" id="cd00130">
    <property type="entry name" value="PAS"/>
    <property type="match status" value="1"/>
</dbReference>
<feature type="region of interest" description="Disordered" evidence="6">
    <location>
        <begin position="405"/>
        <end position="432"/>
    </location>
</feature>
<dbReference type="PRINTS" id="PR00344">
    <property type="entry name" value="BCTRLSENSOR"/>
</dbReference>
<proteinExistence type="predicted"/>
<dbReference type="SMART" id="SM00388">
    <property type="entry name" value="HisKA"/>
    <property type="match status" value="1"/>
</dbReference>
<dbReference type="InterPro" id="IPR036097">
    <property type="entry name" value="HisK_dim/P_sf"/>
</dbReference>
<dbReference type="RefSeq" id="WP_209739813.1">
    <property type="nucleotide sequence ID" value="NZ_CP072611.1"/>
</dbReference>
<evidence type="ECO:0000313" key="9">
    <source>
        <dbReference type="EMBL" id="MFD2236806.1"/>
    </source>
</evidence>
<feature type="domain" description="PAS" evidence="8">
    <location>
        <begin position="585"/>
        <end position="655"/>
    </location>
</feature>
<evidence type="ECO:0000256" key="4">
    <source>
        <dbReference type="ARBA" id="ARBA00022679"/>
    </source>
</evidence>
<evidence type="ECO:0000256" key="1">
    <source>
        <dbReference type="ARBA" id="ARBA00000085"/>
    </source>
</evidence>
<evidence type="ECO:0000256" key="2">
    <source>
        <dbReference type="ARBA" id="ARBA00012438"/>
    </source>
</evidence>
<feature type="domain" description="Histidine kinase" evidence="7">
    <location>
        <begin position="728"/>
        <end position="949"/>
    </location>
</feature>
<dbReference type="InterPro" id="IPR013767">
    <property type="entry name" value="PAS_fold"/>
</dbReference>
<dbReference type="Proteomes" id="UP001597371">
    <property type="component" value="Unassembled WGS sequence"/>
</dbReference>
<dbReference type="Gene3D" id="1.10.287.130">
    <property type="match status" value="1"/>
</dbReference>
<dbReference type="Gene3D" id="3.30.450.20">
    <property type="entry name" value="PAS domain"/>
    <property type="match status" value="1"/>
</dbReference>
<dbReference type="SMART" id="SM00091">
    <property type="entry name" value="PAS"/>
    <property type="match status" value="1"/>
</dbReference>
<dbReference type="InterPro" id="IPR004358">
    <property type="entry name" value="Sig_transdc_His_kin-like_C"/>
</dbReference>
<feature type="compositionally biased region" description="Basic and acidic residues" evidence="6">
    <location>
        <begin position="411"/>
        <end position="432"/>
    </location>
</feature>
<dbReference type="InterPro" id="IPR035965">
    <property type="entry name" value="PAS-like_dom_sf"/>
</dbReference>
<evidence type="ECO:0000313" key="10">
    <source>
        <dbReference type="Proteomes" id="UP001597371"/>
    </source>
</evidence>
<evidence type="ECO:0000259" key="8">
    <source>
        <dbReference type="PROSITE" id="PS50112"/>
    </source>
</evidence>
<feature type="region of interest" description="Disordered" evidence="6">
    <location>
        <begin position="231"/>
        <end position="253"/>
    </location>
</feature>
<accession>A0ABW5CIS7</accession>
<organism evidence="9 10">
    <name type="scientific">Aureimonas populi</name>
    <dbReference type="NCBI Taxonomy" id="1701758"/>
    <lineage>
        <taxon>Bacteria</taxon>
        <taxon>Pseudomonadati</taxon>
        <taxon>Pseudomonadota</taxon>
        <taxon>Alphaproteobacteria</taxon>
        <taxon>Hyphomicrobiales</taxon>
        <taxon>Aurantimonadaceae</taxon>
        <taxon>Aureimonas</taxon>
    </lineage>
</organism>
<keyword evidence="10" id="KW-1185">Reference proteome</keyword>
<dbReference type="Pfam" id="PF00512">
    <property type="entry name" value="HisKA"/>
    <property type="match status" value="1"/>
</dbReference>
<dbReference type="NCBIfam" id="TIGR00229">
    <property type="entry name" value="sensory_box"/>
    <property type="match status" value="1"/>
</dbReference>
<dbReference type="SMART" id="SM00387">
    <property type="entry name" value="HATPase_c"/>
    <property type="match status" value="1"/>
</dbReference>
<comment type="catalytic activity">
    <reaction evidence="1">
        <text>ATP + protein L-histidine = ADP + protein N-phospho-L-histidine.</text>
        <dbReference type="EC" id="2.7.13.3"/>
    </reaction>
</comment>
<dbReference type="EC" id="2.7.13.3" evidence="2"/>
<evidence type="ECO:0000256" key="5">
    <source>
        <dbReference type="ARBA" id="ARBA00022777"/>
    </source>
</evidence>
<dbReference type="InterPro" id="IPR005467">
    <property type="entry name" value="His_kinase_dom"/>
</dbReference>
<dbReference type="Pfam" id="PF00989">
    <property type="entry name" value="PAS"/>
    <property type="match status" value="1"/>
</dbReference>
<comment type="caution">
    <text evidence="9">The sequence shown here is derived from an EMBL/GenBank/DDBJ whole genome shotgun (WGS) entry which is preliminary data.</text>
</comment>
<name>A0ABW5CIS7_9HYPH</name>
<evidence type="ECO:0000256" key="6">
    <source>
        <dbReference type="SAM" id="MobiDB-lite"/>
    </source>
</evidence>
<dbReference type="GO" id="GO:0016301">
    <property type="term" value="F:kinase activity"/>
    <property type="evidence" value="ECO:0007669"/>
    <property type="project" value="UniProtKB-KW"/>
</dbReference>
<dbReference type="InterPro" id="IPR003594">
    <property type="entry name" value="HATPase_dom"/>
</dbReference>
<dbReference type="EMBL" id="JBHUIJ010000005">
    <property type="protein sequence ID" value="MFD2236806.1"/>
    <property type="molecule type" value="Genomic_DNA"/>
</dbReference>
<gene>
    <name evidence="9" type="ORF">ACFSKQ_04925</name>
</gene>
<dbReference type="InterPro" id="IPR000014">
    <property type="entry name" value="PAS"/>
</dbReference>
<keyword evidence="5 9" id="KW-0418">Kinase</keyword>
<dbReference type="Gene3D" id="3.30.565.10">
    <property type="entry name" value="Histidine kinase-like ATPase, C-terminal domain"/>
    <property type="match status" value="1"/>
</dbReference>
<evidence type="ECO:0000259" key="7">
    <source>
        <dbReference type="PROSITE" id="PS50109"/>
    </source>
</evidence>
<sequence length="953" mass="102261">MALTTLDIMASQEVRAANEAARAVVVLTPDLEGVLFANSMGAVLLGLEGHGDAQTPTPLPAMGAGRRIRAVAPILEADGEAMLRLKGGAEGLEVWTTAHLLMDVIGPASPVALLTAPVPMHRPEKPVELAARLLAEARREPGAAVAVLSAEGTLAAAEEWPEEPGPDIAEALARFLQSDATHEREAESGLEFWRVGAGLAFARLSASAAPAEAEPAAATPVASLLTRWRDRQEAENQASEPGSDEEPDFAPSPLDGEPVRFVWQIDASGCFRALPAELAAVVGPLASDVEGVPFAEVARAYGFDQTGEIGRLLERRETFAGRTVLWPVQGTDRKVPVELAALPVYGRERVFEGFRGFGVVRPAESVADPEGIGQMLSSGLWEEADSPEETEALLEAFAREAQEPMVPELPFGRRSEPPGEEEAPARKRMDERRRARDLLSPAERDAFHAIGQELAPGAEAPAPAPREAAPGLPADALALLSAIPLPVLVELRGEIVFASEEFLDFTLYGNVEALRAAGGIDALFVEGSEGEDAPDLGLRRADGSQVRARVQMRRLTLSARSCLIFTFQPATPEPGEGDAEHLREEVEELRAVLDTATDGVLLLDPEGHIRSMNGSAEAMFGASEGNLEGAHFADLLAPESRRSARDYLDAMREEGLAGILNDGREVTAEVAGRGTIPLFVTVGRLSGERGWCVVLRDMAHWKQVEAELVAARRQAEDASLHKSRFLANISHELRTPLNAIIGFADVMVSETYGPLGHERYMEYLGDIKRSGHHVLDLVNDLLDISKIEAGKVEMAFEAVSLNEVVSEVVSLMQPQANRERVIVRSNLPADIPAVVADRRSLRQIALNLLSNAIRFTPSGGQIVASTSYGQDGEVALRFRDSGIGMTDREIEIALTPFQQVNSASKERGDGTGLGLPLTKAMVEANRAQFRIASTPGEGTLIEITFPAQRVLAH</sequence>
<dbReference type="Pfam" id="PF02518">
    <property type="entry name" value="HATPase_c"/>
    <property type="match status" value="1"/>
</dbReference>
<keyword evidence="4" id="KW-0808">Transferase</keyword>
<keyword evidence="3" id="KW-0597">Phosphoprotein</keyword>
<dbReference type="SUPFAM" id="SSF47384">
    <property type="entry name" value="Homodimeric domain of signal transducing histidine kinase"/>
    <property type="match status" value="1"/>
</dbReference>
<dbReference type="PROSITE" id="PS50109">
    <property type="entry name" value="HIS_KIN"/>
    <property type="match status" value="1"/>
</dbReference>
<dbReference type="InterPro" id="IPR036890">
    <property type="entry name" value="HATPase_C_sf"/>
</dbReference>
<dbReference type="SUPFAM" id="SSF55874">
    <property type="entry name" value="ATPase domain of HSP90 chaperone/DNA topoisomerase II/histidine kinase"/>
    <property type="match status" value="1"/>
</dbReference>
<dbReference type="PANTHER" id="PTHR43047:SF72">
    <property type="entry name" value="OSMOSENSING HISTIDINE PROTEIN KINASE SLN1"/>
    <property type="match status" value="1"/>
</dbReference>
<evidence type="ECO:0000256" key="3">
    <source>
        <dbReference type="ARBA" id="ARBA00022553"/>
    </source>
</evidence>
<dbReference type="PROSITE" id="PS50112">
    <property type="entry name" value="PAS"/>
    <property type="match status" value="1"/>
</dbReference>
<reference evidence="10" key="1">
    <citation type="journal article" date="2019" name="Int. J. Syst. Evol. Microbiol.">
        <title>The Global Catalogue of Microorganisms (GCM) 10K type strain sequencing project: providing services to taxonomists for standard genome sequencing and annotation.</title>
        <authorList>
            <consortium name="The Broad Institute Genomics Platform"/>
            <consortium name="The Broad Institute Genome Sequencing Center for Infectious Disease"/>
            <person name="Wu L."/>
            <person name="Ma J."/>
        </authorList>
    </citation>
    <scope>NUCLEOTIDE SEQUENCE [LARGE SCALE GENOMIC DNA]</scope>
    <source>
        <strain evidence="10">ZS-35-S2</strain>
    </source>
</reference>
<protein>
    <recommendedName>
        <fullName evidence="2">histidine kinase</fullName>
        <ecNumber evidence="2">2.7.13.3</ecNumber>
    </recommendedName>
</protein>
<dbReference type="PANTHER" id="PTHR43047">
    <property type="entry name" value="TWO-COMPONENT HISTIDINE PROTEIN KINASE"/>
    <property type="match status" value="1"/>
</dbReference>
<dbReference type="SUPFAM" id="SSF55785">
    <property type="entry name" value="PYP-like sensor domain (PAS domain)"/>
    <property type="match status" value="1"/>
</dbReference>
<dbReference type="InterPro" id="IPR003661">
    <property type="entry name" value="HisK_dim/P_dom"/>
</dbReference>
<dbReference type="CDD" id="cd00082">
    <property type="entry name" value="HisKA"/>
    <property type="match status" value="1"/>
</dbReference>